<keyword evidence="3" id="KW-0378">Hydrolase</keyword>
<evidence type="ECO:0000313" key="3">
    <source>
        <dbReference type="EMBL" id="ATL66201.1"/>
    </source>
</evidence>
<dbReference type="Proteomes" id="UP000221961">
    <property type="component" value="Chromosome"/>
</dbReference>
<dbReference type="RefSeq" id="WP_098693405.1">
    <property type="nucleotide sequence ID" value="NZ_CP023778.1"/>
</dbReference>
<dbReference type="Pfam" id="PF01979">
    <property type="entry name" value="Amidohydro_1"/>
    <property type="match status" value="1"/>
</dbReference>
<dbReference type="CDD" id="cd01292">
    <property type="entry name" value="metallo-dependent_hydrolases"/>
    <property type="match status" value="1"/>
</dbReference>
<feature type="domain" description="Amidohydrolase-related" evidence="2">
    <location>
        <begin position="62"/>
        <end position="340"/>
    </location>
</feature>
<proteinExistence type="predicted"/>
<dbReference type="AlphaFoldDB" id="A0A291RF34"/>
<name>A0A291RF34_9NOCA</name>
<accession>A0A291RF34</accession>
<feature type="region of interest" description="Disordered" evidence="1">
    <location>
        <begin position="374"/>
        <end position="393"/>
    </location>
</feature>
<dbReference type="InterPro" id="IPR006680">
    <property type="entry name" value="Amidohydro-rel"/>
</dbReference>
<dbReference type="InterPro" id="IPR011059">
    <property type="entry name" value="Metal-dep_hydrolase_composite"/>
</dbReference>
<dbReference type="GO" id="GO:0016810">
    <property type="term" value="F:hydrolase activity, acting on carbon-nitrogen (but not peptide) bonds"/>
    <property type="evidence" value="ECO:0007669"/>
    <property type="project" value="InterPro"/>
</dbReference>
<dbReference type="Gene3D" id="3.20.20.140">
    <property type="entry name" value="Metal-dependent hydrolases"/>
    <property type="match status" value="1"/>
</dbReference>
<organism evidence="3 4">
    <name type="scientific">Nocardia terpenica</name>
    <dbReference type="NCBI Taxonomy" id="455432"/>
    <lineage>
        <taxon>Bacteria</taxon>
        <taxon>Bacillati</taxon>
        <taxon>Actinomycetota</taxon>
        <taxon>Actinomycetes</taxon>
        <taxon>Mycobacteriales</taxon>
        <taxon>Nocardiaceae</taxon>
        <taxon>Nocardia</taxon>
    </lineage>
</organism>
<dbReference type="SUPFAM" id="SSF51556">
    <property type="entry name" value="Metallo-dependent hydrolases"/>
    <property type="match status" value="1"/>
</dbReference>
<dbReference type="KEGG" id="ntp:CRH09_08320"/>
<dbReference type="EMBL" id="CP023778">
    <property type="protein sequence ID" value="ATL66201.1"/>
    <property type="molecule type" value="Genomic_DNA"/>
</dbReference>
<sequence>MGTLVLTGAATVFSGDLAEPLLSGVDTVVCRDGVIAAVDDADRLAADLEAADQVIDLRGGTLAPGLIDSHGHVTFGDYSPRQRAVDYLAGYVHGGITTTVSAGEVHVPGRPRSAAGVKALAVAAHSCFAEYRPGGMRVHAGAVLIEPTLTEADFAELAGCGVRLAKFGFGAFAHPLDGRDQVRWAQAHGMTVMCHAGGASAAGGAAINGEVVLALRPNVCGHANGGPTALSPSEAELLLTESDMALQVVQAGNLRAALHLVRRAAECEQLHRIVVGSDTPSGFGVMPLAVLKTVLELTALGGLEPAVAWSLATGNNADTWGLSAGRLAPGAPADVLALAAPAGSQADTAADALRVGDIPAITAVVTAGELRALPSRNTPRPAVPAVPSAPVAL</sequence>
<reference evidence="3 4" key="1">
    <citation type="submission" date="2017-10" db="EMBL/GenBank/DDBJ databases">
        <title>Comparative genomics between pathogenic Norcardia.</title>
        <authorList>
            <person name="Zeng L."/>
        </authorList>
    </citation>
    <scope>NUCLEOTIDE SEQUENCE [LARGE SCALE GENOMIC DNA]</scope>
    <source>
        <strain evidence="3 4">NC_YFY_NT001</strain>
    </source>
</reference>
<dbReference type="InterPro" id="IPR032466">
    <property type="entry name" value="Metal_Hydrolase"/>
</dbReference>
<dbReference type="SUPFAM" id="SSF51338">
    <property type="entry name" value="Composite domain of metallo-dependent hydrolases"/>
    <property type="match status" value="1"/>
</dbReference>
<dbReference type="PANTHER" id="PTHR43135">
    <property type="entry name" value="ALPHA-D-RIBOSE 1-METHYLPHOSPHONATE 5-TRIPHOSPHATE DIPHOSPHATASE"/>
    <property type="match status" value="1"/>
</dbReference>
<dbReference type="PANTHER" id="PTHR43135:SF3">
    <property type="entry name" value="ALPHA-D-RIBOSE 1-METHYLPHOSPHONATE 5-TRIPHOSPHATE DIPHOSPHATASE"/>
    <property type="match status" value="1"/>
</dbReference>
<protein>
    <submittedName>
        <fullName evidence="3">Amidohydrolase</fullName>
    </submittedName>
</protein>
<gene>
    <name evidence="3" type="ORF">CRH09_08320</name>
</gene>
<dbReference type="GeneID" id="88357412"/>
<evidence type="ECO:0000313" key="4">
    <source>
        <dbReference type="Proteomes" id="UP000221961"/>
    </source>
</evidence>
<dbReference type="Gene3D" id="2.30.40.10">
    <property type="entry name" value="Urease, subunit C, domain 1"/>
    <property type="match status" value="1"/>
</dbReference>
<feature type="compositionally biased region" description="Low complexity" evidence="1">
    <location>
        <begin position="383"/>
        <end position="393"/>
    </location>
</feature>
<evidence type="ECO:0000256" key="1">
    <source>
        <dbReference type="SAM" id="MobiDB-lite"/>
    </source>
</evidence>
<dbReference type="InterPro" id="IPR051781">
    <property type="entry name" value="Metallo-dep_Hydrolase"/>
</dbReference>
<evidence type="ECO:0000259" key="2">
    <source>
        <dbReference type="Pfam" id="PF01979"/>
    </source>
</evidence>